<keyword evidence="1" id="KW-0812">Transmembrane</keyword>
<accession>A0A538TIK6</accession>
<protein>
    <submittedName>
        <fullName evidence="2">Uncharacterized protein</fullName>
    </submittedName>
</protein>
<gene>
    <name evidence="2" type="ORF">E6K79_10225</name>
</gene>
<keyword evidence="1" id="KW-0472">Membrane</keyword>
<organism evidence="2 3">
    <name type="scientific">Eiseniibacteriota bacterium</name>
    <dbReference type="NCBI Taxonomy" id="2212470"/>
    <lineage>
        <taxon>Bacteria</taxon>
        <taxon>Candidatus Eiseniibacteriota</taxon>
    </lineage>
</organism>
<feature type="transmembrane region" description="Helical" evidence="1">
    <location>
        <begin position="264"/>
        <end position="282"/>
    </location>
</feature>
<evidence type="ECO:0000313" key="2">
    <source>
        <dbReference type="EMBL" id="TMQ63445.1"/>
    </source>
</evidence>
<dbReference type="Proteomes" id="UP000317691">
    <property type="component" value="Unassembled WGS sequence"/>
</dbReference>
<keyword evidence="1" id="KW-1133">Transmembrane helix</keyword>
<dbReference type="EMBL" id="VBOZ01000031">
    <property type="protein sequence ID" value="TMQ63445.1"/>
    <property type="molecule type" value="Genomic_DNA"/>
</dbReference>
<feature type="transmembrane region" description="Helical" evidence="1">
    <location>
        <begin position="15"/>
        <end position="34"/>
    </location>
</feature>
<sequence length="293" mass="31770">MAGFFDRIVNLDRRWIFLIVLLSVATPIVIPIGLPVTTTGPTRAAFEFIEALHEGDVVLISFDYGPSSAPENDPMAEAVMRQCALKKLRFIVCALYPLGGLGLANNVVAKITEELPNLRDGVDYVNLGYKDGAAAVMRHMGEDIAGAFPTDVHGKPISEIPLMKGVHDLRQVKVVFTAATGIIGEWWITQVHPQVGIPVIIGPTAVGAPKYYAYLNSGQLVGMVGGMKGAAEYESLLRARYPQLATFYTTTRAFTATKGMDGQTVLHTVILLLLLLGNVAYFRQRRASAKARA</sequence>
<evidence type="ECO:0000313" key="3">
    <source>
        <dbReference type="Proteomes" id="UP000317691"/>
    </source>
</evidence>
<proteinExistence type="predicted"/>
<evidence type="ECO:0000256" key="1">
    <source>
        <dbReference type="SAM" id="Phobius"/>
    </source>
</evidence>
<name>A0A538TIK6_UNCEI</name>
<comment type="caution">
    <text evidence="2">The sequence shown here is derived from an EMBL/GenBank/DDBJ whole genome shotgun (WGS) entry which is preliminary data.</text>
</comment>
<reference evidence="2 3" key="1">
    <citation type="journal article" date="2019" name="Nat. Microbiol.">
        <title>Mediterranean grassland soil C-N compound turnover is dependent on rainfall and depth, and is mediated by genomically divergent microorganisms.</title>
        <authorList>
            <person name="Diamond S."/>
            <person name="Andeer P.F."/>
            <person name="Li Z."/>
            <person name="Crits-Christoph A."/>
            <person name="Burstein D."/>
            <person name="Anantharaman K."/>
            <person name="Lane K.R."/>
            <person name="Thomas B.C."/>
            <person name="Pan C."/>
            <person name="Northen T.R."/>
            <person name="Banfield J.F."/>
        </authorList>
    </citation>
    <scope>NUCLEOTIDE SEQUENCE [LARGE SCALE GENOMIC DNA]</scope>
    <source>
        <strain evidence="2">WS_9</strain>
    </source>
</reference>
<dbReference type="AlphaFoldDB" id="A0A538TIK6"/>